<dbReference type="GO" id="GO:0006751">
    <property type="term" value="P:glutathione catabolic process"/>
    <property type="evidence" value="ECO:0007669"/>
    <property type="project" value="UniProtKB-UniRule"/>
</dbReference>
<feature type="binding site" evidence="19">
    <location>
        <begin position="949"/>
        <end position="951"/>
    </location>
    <ligand>
        <name>L-glutamate</name>
        <dbReference type="ChEBI" id="CHEBI:29985"/>
    </ligand>
</feature>
<keyword evidence="13" id="KW-0809">Transit peptide</keyword>
<comment type="similarity">
    <text evidence="7">Belongs to the gamma-glutamyltransferase family.</text>
</comment>
<evidence type="ECO:0000256" key="4">
    <source>
        <dbReference type="ARBA" id="ARBA00004173"/>
    </source>
</evidence>
<dbReference type="Gene3D" id="3.60.20.40">
    <property type="match status" value="2"/>
</dbReference>
<dbReference type="EMBL" id="LR999457">
    <property type="protein sequence ID" value="CAE6152108.1"/>
    <property type="molecule type" value="Genomic_DNA"/>
</dbReference>
<dbReference type="Gene3D" id="3.40.640.10">
    <property type="entry name" value="Type I PLP-dependent aspartate aminotransferase-like (Major domain)"/>
    <property type="match status" value="1"/>
</dbReference>
<evidence type="ECO:0000256" key="3">
    <source>
        <dbReference type="ARBA" id="ARBA00001933"/>
    </source>
</evidence>
<keyword evidence="16 20" id="KW-0012">Acyltransferase</keyword>
<dbReference type="Gene3D" id="1.10.246.130">
    <property type="match status" value="2"/>
</dbReference>
<dbReference type="CDD" id="cd00610">
    <property type="entry name" value="OAT_like"/>
    <property type="match status" value="1"/>
</dbReference>
<feature type="binding site" evidence="19">
    <location>
        <position position="660"/>
    </location>
    <ligand>
        <name>L-glutamate</name>
        <dbReference type="ChEBI" id="CHEBI:29985"/>
    </ligand>
</feature>
<evidence type="ECO:0000256" key="21">
    <source>
        <dbReference type="SAM" id="SignalP"/>
    </source>
</evidence>
<dbReference type="PANTHER" id="PTHR11686">
    <property type="entry name" value="GAMMA GLUTAMYL TRANSPEPTIDASE"/>
    <property type="match status" value="1"/>
</dbReference>
<dbReference type="InterPro" id="IPR005814">
    <property type="entry name" value="Aminotrans_3"/>
</dbReference>
<keyword evidence="14" id="KW-0496">Mitochondrion</keyword>
<comment type="catalytic activity">
    <reaction evidence="1 20">
        <text>an S-substituted glutathione + H2O = an S-substituted L-cysteinylglycine + L-glutamate</text>
        <dbReference type="Rhea" id="RHEA:59468"/>
        <dbReference type="ChEBI" id="CHEBI:15377"/>
        <dbReference type="ChEBI" id="CHEBI:29985"/>
        <dbReference type="ChEBI" id="CHEBI:90779"/>
        <dbReference type="ChEBI" id="CHEBI:143103"/>
        <dbReference type="EC" id="3.4.19.13"/>
    </reaction>
</comment>
<proteinExistence type="inferred from homology"/>
<evidence type="ECO:0000256" key="7">
    <source>
        <dbReference type="ARBA" id="ARBA00009381"/>
    </source>
</evidence>
<dbReference type="FunFam" id="3.40.640.10:FF:000055">
    <property type="entry name" value="Alanine--glyoxylate aminotransferase 2, mitochondrial"/>
    <property type="match status" value="1"/>
</dbReference>
<evidence type="ECO:0000256" key="13">
    <source>
        <dbReference type="ARBA" id="ARBA00022946"/>
    </source>
</evidence>
<feature type="binding site" evidence="19">
    <location>
        <begin position="1003"/>
        <end position="1004"/>
    </location>
    <ligand>
        <name>L-glutamate</name>
        <dbReference type="ChEBI" id="CHEBI:29985"/>
    </ligand>
</feature>
<dbReference type="InterPro" id="IPR015421">
    <property type="entry name" value="PyrdxlP-dep_Trfase_major"/>
</dbReference>
<dbReference type="InterPro" id="IPR015422">
    <property type="entry name" value="PyrdxlP-dep_Trfase_small"/>
</dbReference>
<name>A0A8S2AXG8_ARAAE</name>
<keyword evidence="12" id="KW-0663">Pyridoxal phosphate</keyword>
<dbReference type="GO" id="GO:0036374">
    <property type="term" value="F:glutathione hydrolase activity"/>
    <property type="evidence" value="ECO:0007669"/>
    <property type="project" value="UniProtKB-UniRule"/>
</dbReference>
<evidence type="ECO:0000313" key="22">
    <source>
        <dbReference type="EMBL" id="CAE6152108.1"/>
    </source>
</evidence>
<dbReference type="InterPro" id="IPR000101">
    <property type="entry name" value="GGT_peptidase"/>
</dbReference>
<dbReference type="Pfam" id="PF00202">
    <property type="entry name" value="Aminotran_3"/>
    <property type="match status" value="1"/>
</dbReference>
<dbReference type="InterPro" id="IPR015424">
    <property type="entry name" value="PyrdxlP-dep_Trfase"/>
</dbReference>
<keyword evidence="23" id="KW-1185">Reference proteome</keyword>
<comment type="catalytic activity">
    <reaction evidence="17 20">
        <text>an N-terminal (5-L-glutamyl)-[peptide] + an alpha-amino acid = 5-L-glutamyl amino acid + an N-terminal L-alpha-aminoacyl-[peptide]</text>
        <dbReference type="Rhea" id="RHEA:23904"/>
        <dbReference type="Rhea" id="RHEA-COMP:9780"/>
        <dbReference type="Rhea" id="RHEA-COMP:9795"/>
        <dbReference type="ChEBI" id="CHEBI:77644"/>
        <dbReference type="ChEBI" id="CHEBI:78597"/>
        <dbReference type="ChEBI" id="CHEBI:78599"/>
        <dbReference type="ChEBI" id="CHEBI:78608"/>
        <dbReference type="EC" id="2.3.2.2"/>
    </reaction>
</comment>
<organism evidence="22 23">
    <name type="scientific">Arabidopsis arenosa</name>
    <name type="common">Sand rock-cress</name>
    <name type="synonym">Cardaminopsis arenosa</name>
    <dbReference type="NCBI Taxonomy" id="38785"/>
    <lineage>
        <taxon>Eukaryota</taxon>
        <taxon>Viridiplantae</taxon>
        <taxon>Streptophyta</taxon>
        <taxon>Embryophyta</taxon>
        <taxon>Tracheophyta</taxon>
        <taxon>Spermatophyta</taxon>
        <taxon>Magnoliopsida</taxon>
        <taxon>eudicotyledons</taxon>
        <taxon>Gunneridae</taxon>
        <taxon>Pentapetalae</taxon>
        <taxon>rosids</taxon>
        <taxon>malvids</taxon>
        <taxon>Brassicales</taxon>
        <taxon>Brassicaceae</taxon>
        <taxon>Camelineae</taxon>
        <taxon>Arabidopsis</taxon>
    </lineage>
</organism>
<dbReference type="GO" id="GO:0005739">
    <property type="term" value="C:mitochondrion"/>
    <property type="evidence" value="ECO:0007669"/>
    <property type="project" value="UniProtKB-SubCell"/>
</dbReference>
<comment type="function">
    <text evidence="20">Cleaves the gamma-glutamyl peptide bond of glutathione and glutathione conjugates.</text>
</comment>
<feature type="binding site" evidence="19">
    <location>
        <position position="973"/>
    </location>
    <ligand>
        <name>L-glutamate</name>
        <dbReference type="ChEBI" id="CHEBI:29985"/>
    </ligand>
</feature>
<gene>
    <name evidence="22" type="ORF">AARE701A_LOCUS17354</name>
</gene>
<dbReference type="GO" id="GO:0030170">
    <property type="term" value="F:pyridoxal phosphate binding"/>
    <property type="evidence" value="ECO:0007669"/>
    <property type="project" value="InterPro"/>
</dbReference>
<comment type="catalytic activity">
    <reaction evidence="2 20">
        <text>glutathione + H2O = L-cysteinylglycine + L-glutamate</text>
        <dbReference type="Rhea" id="RHEA:28807"/>
        <dbReference type="ChEBI" id="CHEBI:15377"/>
        <dbReference type="ChEBI" id="CHEBI:29985"/>
        <dbReference type="ChEBI" id="CHEBI:57925"/>
        <dbReference type="ChEBI" id="CHEBI:61694"/>
        <dbReference type="EC" id="3.4.19.13"/>
    </reaction>
</comment>
<comment type="subunit">
    <text evidence="8">Homotetramer.</text>
</comment>
<evidence type="ECO:0000256" key="20">
    <source>
        <dbReference type="RuleBase" id="RU368068"/>
    </source>
</evidence>
<dbReference type="PROSITE" id="PS00600">
    <property type="entry name" value="AA_TRANSFER_CLASS_3"/>
    <property type="match status" value="1"/>
</dbReference>
<comment type="pathway">
    <text evidence="5 20">Sulfur metabolism; glutathione metabolism.</text>
</comment>
<evidence type="ECO:0000256" key="18">
    <source>
        <dbReference type="PIRSR" id="PIRSR600101-1"/>
    </source>
</evidence>
<evidence type="ECO:0000256" key="19">
    <source>
        <dbReference type="PIRSR" id="PIRSR600101-2"/>
    </source>
</evidence>
<dbReference type="Gene3D" id="3.90.1150.10">
    <property type="entry name" value="Aspartate Aminotransferase, domain 1"/>
    <property type="match status" value="1"/>
</dbReference>
<dbReference type="SUPFAM" id="SSF53383">
    <property type="entry name" value="PLP-dependent transferases"/>
    <property type="match status" value="1"/>
</dbReference>
<feature type="binding site" evidence="19">
    <location>
        <position position="1025"/>
    </location>
    <ligand>
        <name>L-glutamate</name>
        <dbReference type="ChEBI" id="CHEBI:29985"/>
    </ligand>
</feature>
<evidence type="ECO:0000256" key="2">
    <source>
        <dbReference type="ARBA" id="ARBA00001089"/>
    </source>
</evidence>
<evidence type="ECO:0000256" key="5">
    <source>
        <dbReference type="ARBA" id="ARBA00005115"/>
    </source>
</evidence>
<keyword evidence="9" id="KW-0032">Aminotransferase</keyword>
<evidence type="ECO:0000256" key="12">
    <source>
        <dbReference type="ARBA" id="ARBA00022898"/>
    </source>
</evidence>
<feature type="chain" id="PRO_5035879893" description="Glutathione hydrolase" evidence="21">
    <location>
        <begin position="23"/>
        <end position="1608"/>
    </location>
</feature>
<keyword evidence="15" id="KW-0325">Glycoprotein</keyword>
<dbReference type="PRINTS" id="PR01210">
    <property type="entry name" value="GGTRANSPTASE"/>
</dbReference>
<comment type="similarity">
    <text evidence="6">Belongs to the class-III pyridoxal-phosphate-dependent aminotransferase family.</text>
</comment>
<dbReference type="InterPro" id="IPR043137">
    <property type="entry name" value="GGT_ssub_C"/>
</dbReference>
<evidence type="ECO:0000256" key="17">
    <source>
        <dbReference type="ARBA" id="ARBA00047417"/>
    </source>
</evidence>
<feature type="signal peptide" evidence="21">
    <location>
        <begin position="1"/>
        <end position="22"/>
    </location>
</feature>
<dbReference type="GO" id="GO:0103068">
    <property type="term" value="F:leukotriene C4 gamma-glutamyl transferase activity"/>
    <property type="evidence" value="ECO:0007669"/>
    <property type="project" value="UniProtKB-EC"/>
</dbReference>
<evidence type="ECO:0000256" key="9">
    <source>
        <dbReference type="ARBA" id="ARBA00022576"/>
    </source>
</evidence>
<dbReference type="InterPro" id="IPR029055">
    <property type="entry name" value="Ntn_hydrolases_N"/>
</dbReference>
<evidence type="ECO:0000256" key="15">
    <source>
        <dbReference type="ARBA" id="ARBA00023180"/>
    </source>
</evidence>
<dbReference type="FunFam" id="1.10.246.130:FF:000001">
    <property type="entry name" value="Gamma-glutamyltransferase 5 isoform 1"/>
    <property type="match status" value="2"/>
</dbReference>
<feature type="active site" description="Nucleophile" evidence="18">
    <location>
        <position position="931"/>
    </location>
</feature>
<dbReference type="Pfam" id="PF01019">
    <property type="entry name" value="G_glu_transpept"/>
    <property type="match status" value="2"/>
</dbReference>
<evidence type="ECO:0000256" key="1">
    <source>
        <dbReference type="ARBA" id="ARBA00001049"/>
    </source>
</evidence>
<keyword evidence="10 20" id="KW-0808">Transferase</keyword>
<evidence type="ECO:0000256" key="11">
    <source>
        <dbReference type="ARBA" id="ARBA00022801"/>
    </source>
</evidence>
<dbReference type="SUPFAM" id="SSF56235">
    <property type="entry name" value="N-terminal nucleophile aminohydrolases (Ntn hydrolases)"/>
    <property type="match status" value="2"/>
</dbReference>
<dbReference type="GO" id="GO:0016756">
    <property type="term" value="F:glutathione gamma-glutamylcysteinyltransferase activity"/>
    <property type="evidence" value="ECO:0007669"/>
    <property type="project" value="UniProtKB-ARBA"/>
</dbReference>
<reference evidence="22" key="1">
    <citation type="submission" date="2021-01" db="EMBL/GenBank/DDBJ databases">
        <authorList>
            <person name="Bezrukov I."/>
        </authorList>
    </citation>
    <scope>NUCLEOTIDE SEQUENCE</scope>
</reference>
<sequence length="1608" mass="172564">MSLVRTVTIVLFIIAFLQNAAAQKRQQSIVKSRGAVATDDGRCSVIGMSVLREGGNAIDASVAAALCLGVVSPASSGIGGGAFTVVKIAGGKEIAYDSRETAPLSATENMYGGNVELKKKGALSVGVPGEVAGLFTAWKQHGKLPWKRLVSPAEKLAEGFKISKYLYMQMNATRSDILADKGLSDLFVSNGELKKPGTICHNPKLALTLRLIGEYGPKAFYNGTVGVNLARDILKSGGIITLKDLQSYRVKIKEPLAADILGYRVLGMPPPSSGGAAMMLVLNILSQYGIPSGVSGPLGVHRLVEALKHAFAVRMNLGDPDFTDVTKVVSDMLSPKFAQDLKRKINDQKTFDPKYYGGMWNQIDDHGTSHLSIIDSERNAVSMTSTINGYFGALMLSPSTGIVLNNEMDDFSIPMKSKGNLDVPPPAPANFIRPGKRPLSSMSPTIVLKDGKVKAAVGASGGANIIAGTTEVYLNHFFLKMDPLSSVLAPRIYHQLIPNRVSYENWTTVFKDHFEIPKATRVVLEKKGHVLSPIAGGTIAQFIVQESGGNSAGRSELVAVTMLLVRTATVALLLIAFLQNANAEKNQQSIVAYHGAVATDDGRCSEIGTTVLRQGGNAIDASVAAALCLGVVSPASSGIGGGAFIVIKLANGEEIAYDSRETAPLSASENMYGGNPERKKKGALSVAVPGEVAGLFTAWTKHGKLPWKQLVEPAEKLAAEGFEISKYLYMQMNATRSDILADKGLSELFVSNGELKKPGMICQNPKLAFTLSQIAEYGPKAFYNGTVGANLVSDIQNSGGIITLKDLQNYNVKVKEPLSADILGYRLLGMPPPSSGGPAMMLILNILAQYGIPYGVHGALGVHRLVEALKHAFAVRMNLGDPDFVPDVTKVVSDMLSPKFAQDLKSKINDEKTFGPKSYGGKWNQIKDHGTSHLSIIDSERNAVSMTTTINGYFGAIMLSPSTGIVLNNEMDDFSIPMKSGGGPDVPPPAPANFIRPGKRPLSSMTPTIVLKDGKVKAALGASGGMYIIAGTTEVYLNHFFLNMDPLSSVVAPRIYHQLIPNKASYENWTTVYNDHFEIPEETRLVLEKKGHVLMPIAGGTISQFIVEESDGSSGGMSKLVAVSDPRKGGQLLKRALDKATNSSSGIYHRREISLLRADFSTSPSIADAPPQIPPFDYQPRPYKGPSADEVFQKRKKFLGPSLFHFYQKPLNIVEGKMQYLFDESGRRYLDAFAGIVTVSCGHCHPEILNAIVEQSKLLQHATTIYLHHAIGDFAEALAAKMPGNLKVVYFVNSGSEANELAMMMARLYTGSLEMISLRNAYHGGSSNTIGLTALNTWKYPLPQGEIHHVVNPDPYRGVFGSDGSLYAKDVKDHIEYGTSGKVAGFIAETIQGVGGAVELAPGYLKSVYEIVRNAGGVCIADEVQTGFGRTGSHYWGFQTQDVVPDIVTMAKGIGNGLPLGAVVTTPEIASVLASKILFNTFGGNPVCSAGGLAVLNVIDKEKRQEHCAEVGSHLIQRLKDLQKRHDIIGDVRGRGLMVGIELVSDRKDKTPAKAETAVLFEQLRELGILVGKGGLHGNVFRIKPPMCFTKDDADFLVDALDYSISRL</sequence>
<evidence type="ECO:0000313" key="23">
    <source>
        <dbReference type="Proteomes" id="UP000682877"/>
    </source>
</evidence>
<accession>A0A8S2AXG8</accession>
<dbReference type="PANTHER" id="PTHR11686:SF34">
    <property type="entry name" value="GLUTATHIONE HYDROLASE 1-RELATED"/>
    <property type="match status" value="1"/>
</dbReference>
<dbReference type="InterPro" id="IPR049704">
    <property type="entry name" value="Aminotrans_3_PPA_site"/>
</dbReference>
<evidence type="ECO:0000256" key="8">
    <source>
        <dbReference type="ARBA" id="ARBA00011881"/>
    </source>
</evidence>
<keyword evidence="11 20" id="KW-0378">Hydrolase</keyword>
<dbReference type="EC" id="2.3.2.2" evidence="20"/>
<keyword evidence="21" id="KW-0732">Signal</keyword>
<dbReference type="Proteomes" id="UP000682877">
    <property type="component" value="Chromosome 7"/>
</dbReference>
<evidence type="ECO:0000256" key="14">
    <source>
        <dbReference type="ARBA" id="ARBA00023128"/>
    </source>
</evidence>
<dbReference type="NCBIfam" id="TIGR00066">
    <property type="entry name" value="g_glut_trans"/>
    <property type="match status" value="2"/>
</dbReference>
<dbReference type="GO" id="GO:0008483">
    <property type="term" value="F:transaminase activity"/>
    <property type="evidence" value="ECO:0007669"/>
    <property type="project" value="UniProtKB-KW"/>
</dbReference>
<dbReference type="EC" id="3.4.19.13" evidence="20"/>
<evidence type="ECO:0000256" key="10">
    <source>
        <dbReference type="ARBA" id="ARBA00022679"/>
    </source>
</evidence>
<evidence type="ECO:0000256" key="6">
    <source>
        <dbReference type="ARBA" id="ARBA00008954"/>
    </source>
</evidence>
<protein>
    <recommendedName>
        <fullName evidence="20">Glutathione hydrolase</fullName>
        <ecNumber evidence="20">2.3.2.2</ecNumber>
        <ecNumber evidence="20">3.4.19.13</ecNumber>
    </recommendedName>
    <alternativeName>
        <fullName evidence="20">Gamma-glutamyltransferase</fullName>
    </alternativeName>
    <alternativeName>
        <fullName evidence="20">Gamma-glutamyltranspeptidase</fullName>
    </alternativeName>
</protein>
<dbReference type="FunFam" id="3.60.20.40:FF:000004">
    <property type="entry name" value="Glutathione hydrolase 1"/>
    <property type="match status" value="1"/>
</dbReference>
<comment type="cofactor">
    <cofactor evidence="3">
        <name>pyridoxal 5'-phosphate</name>
        <dbReference type="ChEBI" id="CHEBI:597326"/>
    </cofactor>
</comment>
<dbReference type="GO" id="GO:0005886">
    <property type="term" value="C:plasma membrane"/>
    <property type="evidence" value="ECO:0007669"/>
    <property type="project" value="TreeGrafter"/>
</dbReference>
<comment type="subcellular location">
    <subcellularLocation>
        <location evidence="4">Mitochondrion</location>
    </subcellularLocation>
</comment>
<evidence type="ECO:0000256" key="16">
    <source>
        <dbReference type="ARBA" id="ARBA00023315"/>
    </source>
</evidence>
<dbReference type="InterPro" id="IPR043138">
    <property type="entry name" value="GGT_lsub"/>
</dbReference>